<dbReference type="RefSeq" id="WP_407590332.1">
    <property type="nucleotide sequence ID" value="NZ_JBHDIY010000002.1"/>
</dbReference>
<organism evidence="1 2">
    <name type="scientific">Tateyamaria armeniaca</name>
    <dbReference type="NCBI Taxonomy" id="2518930"/>
    <lineage>
        <taxon>Bacteria</taxon>
        <taxon>Pseudomonadati</taxon>
        <taxon>Pseudomonadota</taxon>
        <taxon>Alphaproteobacteria</taxon>
        <taxon>Rhodobacterales</taxon>
        <taxon>Roseobacteraceae</taxon>
        <taxon>Tateyamaria</taxon>
    </lineage>
</organism>
<sequence length="276" mass="30912">MSQNLAIQDTSAFVPTQVLRVYGMRRSGNHAVIDWMMRNAPGGAGLFMNNCKPNRDPFKTARGVATYQDGRELDLDTEADKLRAAGQTPFTLVSYEDTMPAAKRSPLFDSPETCVIIYRSFLHWAASLLRKIQGNKGYGPLERMRVMMQAMRTYGEMLGRVQDTDVVPVCYDHWKEDEGYRRTALDRLDLPGRDLSLGAVQRYGGGSSFQGKKTTATDLATAERAAQMAQDLEYQLVLWTAARDLDFMVRLAEVFPEDAQRLSGLLNTAKAEVKLP</sequence>
<comment type="caution">
    <text evidence="1">The sequence shown here is derived from an EMBL/GenBank/DDBJ whole genome shotgun (WGS) entry which is preliminary data.</text>
</comment>
<protein>
    <recommendedName>
        <fullName evidence="3">Sulfotransferase family protein</fullName>
    </recommendedName>
</protein>
<dbReference type="EMBL" id="JBHDIY010000002">
    <property type="protein sequence ID" value="MFL4468589.1"/>
    <property type="molecule type" value="Genomic_DNA"/>
</dbReference>
<keyword evidence="2" id="KW-1185">Reference proteome</keyword>
<evidence type="ECO:0000313" key="2">
    <source>
        <dbReference type="Proteomes" id="UP001627408"/>
    </source>
</evidence>
<accession>A0ABW8UR89</accession>
<dbReference type="Proteomes" id="UP001627408">
    <property type="component" value="Unassembled WGS sequence"/>
</dbReference>
<evidence type="ECO:0008006" key="3">
    <source>
        <dbReference type="Google" id="ProtNLM"/>
    </source>
</evidence>
<reference evidence="1 2" key="1">
    <citation type="submission" date="2024-08" db="EMBL/GenBank/DDBJ databases">
        <title>Tateyamaria sp. nov., isolated from marine algae.</title>
        <authorList>
            <person name="Choi B.J."/>
            <person name="Kim J.M."/>
            <person name="Lee J.K."/>
            <person name="Choi D.G."/>
            <person name="Bayburt H."/>
            <person name="Baek J.H."/>
            <person name="Han D.M."/>
            <person name="Jeon C.O."/>
        </authorList>
    </citation>
    <scope>NUCLEOTIDE SEQUENCE [LARGE SCALE GENOMIC DNA]</scope>
    <source>
        <strain evidence="1 2">KMU-156</strain>
    </source>
</reference>
<evidence type="ECO:0000313" key="1">
    <source>
        <dbReference type="EMBL" id="MFL4468589.1"/>
    </source>
</evidence>
<gene>
    <name evidence="1" type="ORF">ACERZ8_01385</name>
</gene>
<name>A0ABW8UR89_9RHOB</name>
<proteinExistence type="predicted"/>